<dbReference type="Pfam" id="PF13236">
    <property type="entry name" value="CLU"/>
    <property type="match status" value="1"/>
</dbReference>
<dbReference type="PANTHER" id="PTHR12601:SF6">
    <property type="entry name" value="CLUSTERED MITOCHONDRIA PROTEIN HOMOLOG"/>
    <property type="match status" value="1"/>
</dbReference>
<name>A0A139A3U3_GONPJ</name>
<evidence type="ECO:0000313" key="4">
    <source>
        <dbReference type="EMBL" id="KXS11135.1"/>
    </source>
</evidence>
<evidence type="ECO:0000313" key="5">
    <source>
        <dbReference type="Proteomes" id="UP000070544"/>
    </source>
</evidence>
<dbReference type="OrthoDB" id="626167at2759"/>
<feature type="region of interest" description="Disordered" evidence="1">
    <location>
        <begin position="364"/>
        <end position="385"/>
    </location>
</feature>
<accession>A0A139A3U3</accession>
<dbReference type="InterPro" id="IPR011993">
    <property type="entry name" value="PH-like_dom_sf"/>
</dbReference>
<protein>
    <recommendedName>
        <fullName evidence="6">PH domain-containing protein</fullName>
    </recommendedName>
</protein>
<dbReference type="InterPro" id="IPR001849">
    <property type="entry name" value="PH_domain"/>
</dbReference>
<dbReference type="AlphaFoldDB" id="A0A139A3U3"/>
<sequence>MLTPESRADSSSAAARSVVKQGWIDKRGARNPFSNLLWKPKWAVLVDNPPLLLLYDNRDAPQPKHAVVVDTISSIDRLDDEQHGGALSVARRLLMGPGKSGAFVVVSQRRKSFNNRPILTSTDLASLRSSEPKTGTSSTRRRSRSASRRRGSSVSASGLTAADSEFIEGTWNDRYQAILGQACANVGEEMQRDVKICELIGSFQEVVRAHVKRIVDEFHLKPVDESPETAGTYVFGDILFQFGATYSDDFWSIYTAHAKSNSEIRAVHAINGTGVRLHTALMAVVEYKGFRVVAYAIMPLDEKSSLGFGNSYEAGETFRNIFTALNLARGTEFQLPDTVEVHRGHAAGQYYALNLADIFPSDPSSAPAATHPHHAGTGSSGPSSSKSVNIRYLGAIADLTKLPFVREMATIEMVARSCKHLLRSRLRRQILQFRSTGAKRVEDELATNVASFFALVLNQEKSKRLYEYDIDHYKFTSLNRNTLFLSLQYHCGVTFEDDMDYDFDSADVAFLKNKLRGYELRVKLTDGFYQSAMADAFHRAEQNEEALTYQNIAVEAALRTLGRAHVGTAKSLLKDPQKYSEESTKAVFLRMVHVSPSSFLDDVFRRLDDGDSSAEEELGVVLSILDTSPVQDD</sequence>
<keyword evidence="5" id="KW-1185">Reference proteome</keyword>
<dbReference type="PROSITE" id="PS50003">
    <property type="entry name" value="PH_DOMAIN"/>
    <property type="match status" value="1"/>
</dbReference>
<dbReference type="STRING" id="1344416.A0A139A3U3"/>
<feature type="domain" description="Clu" evidence="3">
    <location>
        <begin position="146"/>
        <end position="366"/>
    </location>
</feature>
<dbReference type="Gene3D" id="2.30.29.30">
    <property type="entry name" value="Pleckstrin-homology domain (PH domain)/Phosphotyrosine-binding domain (PTB)"/>
    <property type="match status" value="1"/>
</dbReference>
<evidence type="ECO:0000256" key="1">
    <source>
        <dbReference type="SAM" id="MobiDB-lite"/>
    </source>
</evidence>
<dbReference type="InterPro" id="IPR027523">
    <property type="entry name" value="CLU_prot"/>
</dbReference>
<feature type="region of interest" description="Disordered" evidence="1">
    <location>
        <begin position="124"/>
        <end position="156"/>
    </location>
</feature>
<gene>
    <name evidence="4" type="ORF">M427DRAFT_36322</name>
</gene>
<organism evidence="4 5">
    <name type="scientific">Gonapodya prolifera (strain JEL478)</name>
    <name type="common">Monoblepharis prolifera</name>
    <dbReference type="NCBI Taxonomy" id="1344416"/>
    <lineage>
        <taxon>Eukaryota</taxon>
        <taxon>Fungi</taxon>
        <taxon>Fungi incertae sedis</taxon>
        <taxon>Chytridiomycota</taxon>
        <taxon>Chytridiomycota incertae sedis</taxon>
        <taxon>Monoblepharidomycetes</taxon>
        <taxon>Monoblepharidales</taxon>
        <taxon>Gonapodyaceae</taxon>
        <taxon>Gonapodya</taxon>
    </lineage>
</organism>
<feature type="compositionally biased region" description="Basic residues" evidence="1">
    <location>
        <begin position="139"/>
        <end position="151"/>
    </location>
</feature>
<evidence type="ECO:0000259" key="3">
    <source>
        <dbReference type="PROSITE" id="PS51823"/>
    </source>
</evidence>
<dbReference type="Pfam" id="PF12807">
    <property type="entry name" value="eIF3_p135"/>
    <property type="match status" value="1"/>
</dbReference>
<dbReference type="PROSITE" id="PS51823">
    <property type="entry name" value="CLU"/>
    <property type="match status" value="1"/>
</dbReference>
<dbReference type="InterPro" id="IPR033646">
    <property type="entry name" value="CLU-central"/>
</dbReference>
<dbReference type="GO" id="GO:0005737">
    <property type="term" value="C:cytoplasm"/>
    <property type="evidence" value="ECO:0007669"/>
    <property type="project" value="TreeGrafter"/>
</dbReference>
<dbReference type="InterPro" id="IPR025697">
    <property type="entry name" value="CLU_dom"/>
</dbReference>
<feature type="compositionally biased region" description="Polar residues" evidence="1">
    <location>
        <begin position="124"/>
        <end position="133"/>
    </location>
</feature>
<feature type="domain" description="PH" evidence="2">
    <location>
        <begin position="17"/>
        <end position="180"/>
    </location>
</feature>
<evidence type="ECO:0008006" key="6">
    <source>
        <dbReference type="Google" id="ProtNLM"/>
    </source>
</evidence>
<dbReference type="GO" id="GO:0003729">
    <property type="term" value="F:mRNA binding"/>
    <property type="evidence" value="ECO:0007669"/>
    <property type="project" value="TreeGrafter"/>
</dbReference>
<dbReference type="EMBL" id="KQ965809">
    <property type="protein sequence ID" value="KXS11135.1"/>
    <property type="molecule type" value="Genomic_DNA"/>
</dbReference>
<reference evidence="4 5" key="1">
    <citation type="journal article" date="2015" name="Genome Biol. Evol.">
        <title>Phylogenomic analyses indicate that early fungi evolved digesting cell walls of algal ancestors of land plants.</title>
        <authorList>
            <person name="Chang Y."/>
            <person name="Wang S."/>
            <person name="Sekimoto S."/>
            <person name="Aerts A.L."/>
            <person name="Choi C."/>
            <person name="Clum A."/>
            <person name="LaButti K.M."/>
            <person name="Lindquist E.A."/>
            <person name="Yee Ngan C."/>
            <person name="Ohm R.A."/>
            <person name="Salamov A.A."/>
            <person name="Grigoriev I.V."/>
            <person name="Spatafora J.W."/>
            <person name="Berbee M.L."/>
        </authorList>
    </citation>
    <scope>NUCLEOTIDE SEQUENCE [LARGE SCALE GENOMIC DNA]</scope>
    <source>
        <strain evidence="4 5">JEL478</strain>
    </source>
</reference>
<dbReference type="GO" id="GO:0048312">
    <property type="term" value="P:intracellular distribution of mitochondria"/>
    <property type="evidence" value="ECO:0007669"/>
    <property type="project" value="TreeGrafter"/>
</dbReference>
<dbReference type="Proteomes" id="UP000070544">
    <property type="component" value="Unassembled WGS sequence"/>
</dbReference>
<dbReference type="PANTHER" id="PTHR12601">
    <property type="entry name" value="EUKARYOTIC TRANSLATION INITIATION FACTOR 3 SUBUNIT EIF-3"/>
    <property type="match status" value="1"/>
</dbReference>
<dbReference type="SUPFAM" id="SSF50729">
    <property type="entry name" value="PH domain-like"/>
    <property type="match status" value="1"/>
</dbReference>
<evidence type="ECO:0000259" key="2">
    <source>
        <dbReference type="PROSITE" id="PS50003"/>
    </source>
</evidence>
<proteinExistence type="predicted"/>